<reference evidence="2 3" key="1">
    <citation type="submission" date="2011-04" db="EMBL/GenBank/DDBJ databases">
        <title>The Genome Sequence of Clostridium citroniae WAL-19142.</title>
        <authorList>
            <consortium name="The Broad Institute Genome Sequencing Platform"/>
            <person name="Earl A."/>
            <person name="Ward D."/>
            <person name="Feldgarden M."/>
            <person name="Gevers D."/>
            <person name="Warren Y.A."/>
            <person name="Tyrrell K.L."/>
            <person name="Citron D.M."/>
            <person name="Goldstein E.J."/>
            <person name="Daigneault M."/>
            <person name="Allen-Vercoe E."/>
            <person name="Young S.K."/>
            <person name="Zeng Q."/>
            <person name="Gargeya S."/>
            <person name="Fitzgerald M."/>
            <person name="Haas B."/>
            <person name="Abouelleil A."/>
            <person name="Alvarado L."/>
            <person name="Arachchi H.M."/>
            <person name="Berlin A."/>
            <person name="Brown A."/>
            <person name="Chapman S.B."/>
            <person name="Chen Z."/>
            <person name="Dunbar C."/>
            <person name="Freedman E."/>
            <person name="Gearin G."/>
            <person name="Gellesch M."/>
            <person name="Goldberg J."/>
            <person name="Griggs A."/>
            <person name="Gujja S."/>
            <person name="Heilman E.R."/>
            <person name="Heiman D."/>
            <person name="Howarth C."/>
            <person name="Larson L."/>
            <person name="Lui A."/>
            <person name="MacDonald P.J."/>
            <person name="Mehta T."/>
            <person name="Montmayeur A."/>
            <person name="Murphy C."/>
            <person name="Neiman D."/>
            <person name="Pearson M."/>
            <person name="Priest M."/>
            <person name="Roberts A."/>
            <person name="Saif S."/>
            <person name="Shea T."/>
            <person name="Shenoy N."/>
            <person name="Sisk P."/>
            <person name="Stolte C."/>
            <person name="Sykes S."/>
            <person name="White J."/>
            <person name="Yandava C."/>
            <person name="Wortman J."/>
            <person name="Nusbaum C."/>
            <person name="Birren B."/>
        </authorList>
    </citation>
    <scope>NUCLEOTIDE SEQUENCE [LARGE SCALE GENOMIC DNA]</scope>
    <source>
        <strain evidence="2 3">WAL-19142</strain>
    </source>
</reference>
<evidence type="ECO:0000256" key="1">
    <source>
        <dbReference type="SAM" id="MobiDB-lite"/>
    </source>
</evidence>
<dbReference type="Proteomes" id="UP000037392">
    <property type="component" value="Unassembled WGS sequence"/>
</dbReference>
<proteinExistence type="predicted"/>
<feature type="region of interest" description="Disordered" evidence="1">
    <location>
        <begin position="194"/>
        <end position="224"/>
    </location>
</feature>
<organism evidence="2 3">
    <name type="scientific">[Clostridium] citroniae WAL-19142</name>
    <dbReference type="NCBI Taxonomy" id="742734"/>
    <lineage>
        <taxon>Bacteria</taxon>
        <taxon>Bacillati</taxon>
        <taxon>Bacillota</taxon>
        <taxon>Clostridia</taxon>
        <taxon>Lachnospirales</taxon>
        <taxon>Lachnospiraceae</taxon>
        <taxon>Enterocloster</taxon>
    </lineage>
</organism>
<comment type="caution">
    <text evidence="2">The sequence shown here is derived from an EMBL/GenBank/DDBJ whole genome shotgun (WGS) entry which is preliminary data.</text>
</comment>
<dbReference type="AlphaFoldDB" id="A0A0J9BLX6"/>
<evidence type="ECO:0000313" key="2">
    <source>
        <dbReference type="EMBL" id="KMW14152.1"/>
    </source>
</evidence>
<dbReference type="PATRIC" id="fig|742734.4.peg.5262"/>
<accession>A0A0J9BLX6</accession>
<name>A0A0J9BLX6_9FIRM</name>
<sequence length="224" mass="25039">MENLDLYESVRSVPDNAKKTIKGGRTSGMTDINPMWRIKVLTEQFGPCGIGWYYIPTRKWLETSGNEIAAFVDIELYIKVGGEWSKPIPGNGGSMFAAKEKSGIYVSDECYKMATTDAISVACKQLGIGADVYWESDRTKYNREENPDLITKSEVNEIFLELKRTGIGIKNVLSKYGLTDIHCMTKIQAKETINKLKRKPDKESATAPPDDMQEGGLPWNDPKG</sequence>
<dbReference type="OrthoDB" id="256590at2"/>
<dbReference type="GeneID" id="93166936"/>
<gene>
    <name evidence="2" type="ORF">HMPREF9470_04914</name>
</gene>
<feature type="compositionally biased region" description="Basic and acidic residues" evidence="1">
    <location>
        <begin position="194"/>
        <end position="204"/>
    </location>
</feature>
<evidence type="ECO:0000313" key="3">
    <source>
        <dbReference type="Proteomes" id="UP000037392"/>
    </source>
</evidence>
<protein>
    <submittedName>
        <fullName evidence="2">Uncharacterized protein</fullName>
    </submittedName>
</protein>
<dbReference type="RefSeq" id="WP_053095374.1">
    <property type="nucleotide sequence ID" value="NZ_KQ235884.1"/>
</dbReference>
<dbReference type="EMBL" id="ADLK01000041">
    <property type="protein sequence ID" value="KMW14152.1"/>
    <property type="molecule type" value="Genomic_DNA"/>
</dbReference>